<sequence length="114" mass="12991">MVPGSKLDTTSDPPGNRDLLTKPRLRIQIQRLQRVSFHPTPPKIRYVHEDYGGLVVRSRLWGRRVPGLKLGSTEDPSCMWTFTFNPTPRIIYPPDAVVWEFGEEFPAQVTSSLS</sequence>
<accession>A0A4Y2B0Y5</accession>
<evidence type="ECO:0000256" key="1">
    <source>
        <dbReference type="SAM" id="MobiDB-lite"/>
    </source>
</evidence>
<reference evidence="2 3" key="1">
    <citation type="journal article" date="2019" name="Sci. Rep.">
        <title>Orb-weaving spider Araneus ventricosus genome elucidates the spidroin gene catalogue.</title>
        <authorList>
            <person name="Kono N."/>
            <person name="Nakamura H."/>
            <person name="Ohtoshi R."/>
            <person name="Moran D.A.P."/>
            <person name="Shinohara A."/>
            <person name="Yoshida Y."/>
            <person name="Fujiwara M."/>
            <person name="Mori M."/>
            <person name="Tomita M."/>
            <person name="Arakawa K."/>
        </authorList>
    </citation>
    <scope>NUCLEOTIDE SEQUENCE [LARGE SCALE GENOMIC DNA]</scope>
</reference>
<gene>
    <name evidence="2" type="ORF">AVEN_34662_1</name>
</gene>
<comment type="caution">
    <text evidence="2">The sequence shown here is derived from an EMBL/GenBank/DDBJ whole genome shotgun (WGS) entry which is preliminary data.</text>
</comment>
<evidence type="ECO:0000313" key="2">
    <source>
        <dbReference type="EMBL" id="GBL85497.1"/>
    </source>
</evidence>
<keyword evidence="3" id="KW-1185">Reference proteome</keyword>
<name>A0A4Y2B0Y5_ARAVE</name>
<organism evidence="2 3">
    <name type="scientific">Araneus ventricosus</name>
    <name type="common">Orbweaver spider</name>
    <name type="synonym">Epeira ventricosa</name>
    <dbReference type="NCBI Taxonomy" id="182803"/>
    <lineage>
        <taxon>Eukaryota</taxon>
        <taxon>Metazoa</taxon>
        <taxon>Ecdysozoa</taxon>
        <taxon>Arthropoda</taxon>
        <taxon>Chelicerata</taxon>
        <taxon>Arachnida</taxon>
        <taxon>Araneae</taxon>
        <taxon>Araneomorphae</taxon>
        <taxon>Entelegynae</taxon>
        <taxon>Araneoidea</taxon>
        <taxon>Araneidae</taxon>
        <taxon>Araneus</taxon>
    </lineage>
</organism>
<evidence type="ECO:0000313" key="3">
    <source>
        <dbReference type="Proteomes" id="UP000499080"/>
    </source>
</evidence>
<protein>
    <submittedName>
        <fullName evidence="2">Uncharacterized protein</fullName>
    </submittedName>
</protein>
<dbReference type="AlphaFoldDB" id="A0A4Y2B0Y5"/>
<dbReference type="EMBL" id="BGPR01000043">
    <property type="protein sequence ID" value="GBL85497.1"/>
    <property type="molecule type" value="Genomic_DNA"/>
</dbReference>
<proteinExistence type="predicted"/>
<dbReference type="Proteomes" id="UP000499080">
    <property type="component" value="Unassembled WGS sequence"/>
</dbReference>
<feature type="region of interest" description="Disordered" evidence="1">
    <location>
        <begin position="1"/>
        <end position="22"/>
    </location>
</feature>